<gene>
    <name evidence="2" type="ORF">DN757_01320</name>
</gene>
<evidence type="ECO:0000313" key="2">
    <source>
        <dbReference type="EMBL" id="PZT57552.1"/>
    </source>
</evidence>
<organism evidence="2 3">
    <name type="scientific">Paenibacillus silvae</name>
    <dbReference type="NCBI Taxonomy" id="1325358"/>
    <lineage>
        <taxon>Bacteria</taxon>
        <taxon>Bacillati</taxon>
        <taxon>Bacillota</taxon>
        <taxon>Bacilli</taxon>
        <taxon>Bacillales</taxon>
        <taxon>Paenibacillaceae</taxon>
        <taxon>Paenibacillus</taxon>
    </lineage>
</organism>
<protein>
    <submittedName>
        <fullName evidence="2">AraC family transcriptional regulator</fullName>
    </submittedName>
</protein>
<dbReference type="Gene3D" id="3.20.80.10">
    <property type="entry name" value="Regulatory factor, effector binding domain"/>
    <property type="match status" value="1"/>
</dbReference>
<evidence type="ECO:0000259" key="1">
    <source>
        <dbReference type="SMART" id="SM00871"/>
    </source>
</evidence>
<name>A0A2W6NNW0_9BACL</name>
<dbReference type="SUPFAM" id="SSF55136">
    <property type="entry name" value="Probable bacterial effector-binding domain"/>
    <property type="match status" value="1"/>
</dbReference>
<evidence type="ECO:0000313" key="3">
    <source>
        <dbReference type="Proteomes" id="UP000249204"/>
    </source>
</evidence>
<accession>A0A2W6NNW0</accession>
<reference evidence="2 3" key="1">
    <citation type="submission" date="2018-06" db="EMBL/GenBank/DDBJ databases">
        <title>Isolation of heavy metals resistant Paenibacillus silvae NC2 from Gold-Copper mine in ZiJin, China.</title>
        <authorList>
            <person name="Xu J."/>
            <person name="Mazhar H.S."/>
            <person name="Rensing C."/>
        </authorList>
    </citation>
    <scope>NUCLEOTIDE SEQUENCE [LARGE SCALE GENOMIC DNA]</scope>
    <source>
        <strain evidence="2 3">NC2</strain>
    </source>
</reference>
<dbReference type="InterPro" id="IPR011256">
    <property type="entry name" value="Reg_factor_effector_dom_sf"/>
</dbReference>
<proteinExistence type="predicted"/>
<dbReference type="AlphaFoldDB" id="A0A2W6NNW0"/>
<dbReference type="EMBL" id="QKWW01000005">
    <property type="protein sequence ID" value="PZT57552.1"/>
    <property type="molecule type" value="Genomic_DNA"/>
</dbReference>
<sequence>MENVQQEELVYKDAGVAIGLKWEGTFAEAGAGGIRAIQTEFKRRVHEIKNVLHSEELLGLSYHMTENGFIHYVAVEVSDAALQSIPEGMVRIDVPSHAYVRYNHLKGQSVESSYHRIYSWIKEQGYALSNGALTHYEIYPMEQDPYDLEPELLILVPVNEKKSN</sequence>
<dbReference type="InterPro" id="IPR010499">
    <property type="entry name" value="AraC_E-bd"/>
</dbReference>
<dbReference type="RefSeq" id="WP_111268472.1">
    <property type="nucleotide sequence ID" value="NZ_QKWW01000005.1"/>
</dbReference>
<dbReference type="InterPro" id="IPR029441">
    <property type="entry name" value="Cass2"/>
</dbReference>
<comment type="caution">
    <text evidence="2">The sequence shown here is derived from an EMBL/GenBank/DDBJ whole genome shotgun (WGS) entry which is preliminary data.</text>
</comment>
<dbReference type="Proteomes" id="UP000249204">
    <property type="component" value="Unassembled WGS sequence"/>
</dbReference>
<dbReference type="Pfam" id="PF14526">
    <property type="entry name" value="Cass2"/>
    <property type="match status" value="1"/>
</dbReference>
<feature type="domain" description="AraC effector-binding" evidence="1">
    <location>
        <begin position="5"/>
        <end position="159"/>
    </location>
</feature>
<dbReference type="SMART" id="SM00871">
    <property type="entry name" value="AraC_E_bind"/>
    <property type="match status" value="1"/>
</dbReference>